<dbReference type="SUPFAM" id="SSF52047">
    <property type="entry name" value="RNI-like"/>
    <property type="match status" value="1"/>
</dbReference>
<keyword evidence="2" id="KW-1185">Reference proteome</keyword>
<evidence type="ECO:0000313" key="3">
    <source>
        <dbReference type="RefSeq" id="XP_034236491.1"/>
    </source>
</evidence>
<gene>
    <name evidence="3" type="primary">LOC117642417</name>
</gene>
<dbReference type="SUPFAM" id="SSF81383">
    <property type="entry name" value="F-box domain"/>
    <property type="match status" value="1"/>
</dbReference>
<proteinExistence type="predicted"/>
<dbReference type="Pfam" id="PF12937">
    <property type="entry name" value="F-box-like"/>
    <property type="match status" value="1"/>
</dbReference>
<name>A0A6P8YIL2_THRPL</name>
<dbReference type="InterPro" id="IPR036047">
    <property type="entry name" value="F-box-like_dom_sf"/>
</dbReference>
<accession>A0A6P8YIL2</accession>
<dbReference type="InterPro" id="IPR032675">
    <property type="entry name" value="LRR_dom_sf"/>
</dbReference>
<dbReference type="RefSeq" id="XP_034236491.1">
    <property type="nucleotide sequence ID" value="XM_034380600.1"/>
</dbReference>
<dbReference type="KEGG" id="tpal:117642417"/>
<evidence type="ECO:0000259" key="1">
    <source>
        <dbReference type="PROSITE" id="PS50181"/>
    </source>
</evidence>
<dbReference type="AlphaFoldDB" id="A0A6P8YIL2"/>
<dbReference type="Gene3D" id="3.80.10.10">
    <property type="entry name" value="Ribonuclease Inhibitor"/>
    <property type="match status" value="1"/>
</dbReference>
<evidence type="ECO:0000313" key="2">
    <source>
        <dbReference type="Proteomes" id="UP000515158"/>
    </source>
</evidence>
<dbReference type="GeneID" id="117642417"/>
<dbReference type="SMART" id="SM00256">
    <property type="entry name" value="FBOX"/>
    <property type="match status" value="1"/>
</dbReference>
<organism evidence="3">
    <name type="scientific">Thrips palmi</name>
    <name type="common">Melon thrips</name>
    <dbReference type="NCBI Taxonomy" id="161013"/>
    <lineage>
        <taxon>Eukaryota</taxon>
        <taxon>Metazoa</taxon>
        <taxon>Ecdysozoa</taxon>
        <taxon>Arthropoda</taxon>
        <taxon>Hexapoda</taxon>
        <taxon>Insecta</taxon>
        <taxon>Pterygota</taxon>
        <taxon>Neoptera</taxon>
        <taxon>Paraneoptera</taxon>
        <taxon>Thysanoptera</taxon>
        <taxon>Terebrantia</taxon>
        <taxon>Thripoidea</taxon>
        <taxon>Thripidae</taxon>
        <taxon>Thrips</taxon>
    </lineage>
</organism>
<dbReference type="InParanoid" id="A0A6P8YIL2"/>
<dbReference type="Proteomes" id="UP000515158">
    <property type="component" value="Unplaced"/>
</dbReference>
<protein>
    <submittedName>
        <fullName evidence="3">Uncharacterized protein LOC117642417 isoform X1</fullName>
    </submittedName>
</protein>
<sequence>MYFRYENMVLCPTENCCQASTAFPILPWTSFLTRPGMLSRMEFILTLRPSSASLLLLGRPRSQRDPVKLPCGIRCSAATTMDQSLLLALPDDALLAVLACLPARHLLSCRLACRRLRDLCQHPDLWRSVRLKASEDCQLVRAALRFAPCLCELDLIGMNMDVEEPDLSACAVAKLVVELTGHKFVARTTAMLRKQSALGALRELTLQFDDDFTSEPMQTEWNISTLLGAVCNANSLRSLTIENISEVPLLASLGDLEGGSFLQELSYLSFSDDDDTLHEALMKAHAATLEHVHLNTRDFPVSDLKVLPNLVSLDLGDVGWVYSVSPEVPKLLRGASSQLRSVVISYTDPSNAELLLALAASPAARDLETLRVYSESNDVFGHMAAALPQFPALQSLTISVCCRPENGDLKHFLRALSPMTAPSLTELILRPPRKVCLDALLHDSAVTDLLRRNPRLHFHVQFNSLARCRHCLWCGSDFYTRQVALAAHCREAGGPADCRQTAG</sequence>
<dbReference type="InterPro" id="IPR001810">
    <property type="entry name" value="F-box_dom"/>
</dbReference>
<reference evidence="3" key="1">
    <citation type="submission" date="2025-08" db="UniProtKB">
        <authorList>
            <consortium name="RefSeq"/>
        </authorList>
    </citation>
    <scope>IDENTIFICATION</scope>
    <source>
        <tissue evidence="3">Total insect</tissue>
    </source>
</reference>
<dbReference type="Gene3D" id="1.20.1280.50">
    <property type="match status" value="1"/>
</dbReference>
<feature type="domain" description="F-box" evidence="1">
    <location>
        <begin position="83"/>
        <end position="129"/>
    </location>
</feature>
<dbReference type="PROSITE" id="PS50181">
    <property type="entry name" value="FBOX"/>
    <property type="match status" value="1"/>
</dbReference>